<proteinExistence type="predicted"/>
<dbReference type="SMR" id="A0A2V2WTN6"/>
<dbReference type="VEuPathDB" id="TriTrypDB:BCY84_19590"/>
<evidence type="ECO:0000256" key="1">
    <source>
        <dbReference type="SAM" id="Coils"/>
    </source>
</evidence>
<feature type="compositionally biased region" description="Basic residues" evidence="2">
    <location>
        <begin position="642"/>
        <end position="652"/>
    </location>
</feature>
<dbReference type="AlphaFoldDB" id="A0A2V2WTN6"/>
<dbReference type="VEuPathDB" id="TriTrypDB:TcCL_ESM01143"/>
<evidence type="ECO:0000313" key="4">
    <source>
        <dbReference type="Proteomes" id="UP000246078"/>
    </source>
</evidence>
<protein>
    <recommendedName>
        <fullName evidence="5">RRM domain-containing protein</fullName>
    </recommendedName>
</protein>
<name>A0A2V2WTN6_TRYCR</name>
<comment type="caution">
    <text evidence="3">The sequence shown here is derived from an EMBL/GenBank/DDBJ whole genome shotgun (WGS) entry which is preliminary data.</text>
</comment>
<feature type="region of interest" description="Disordered" evidence="2">
    <location>
        <begin position="626"/>
        <end position="652"/>
    </location>
</feature>
<dbReference type="EMBL" id="PRFC01000062">
    <property type="protein sequence ID" value="PWV11193.1"/>
    <property type="molecule type" value="Genomic_DNA"/>
</dbReference>
<evidence type="ECO:0000256" key="2">
    <source>
        <dbReference type="SAM" id="MobiDB-lite"/>
    </source>
</evidence>
<dbReference type="VEuPathDB" id="TriTrypDB:TcBrA4_0098150"/>
<dbReference type="VEuPathDB" id="TriTrypDB:TcG_08903"/>
<evidence type="ECO:0000313" key="3">
    <source>
        <dbReference type="EMBL" id="PWV11193.1"/>
    </source>
</evidence>
<dbReference type="VEuPathDB" id="TriTrypDB:C4B63_54g12"/>
<dbReference type="VEuPathDB" id="TriTrypDB:Tc_MARK_3816"/>
<accession>A0A2V2WTN6</accession>
<dbReference type="VEuPathDB" id="TriTrypDB:TCDM_03703"/>
<dbReference type="VEuPathDB" id="TriTrypDB:ECC02_008327"/>
<evidence type="ECO:0008006" key="5">
    <source>
        <dbReference type="Google" id="ProtNLM"/>
    </source>
</evidence>
<dbReference type="Proteomes" id="UP000246078">
    <property type="component" value="Unassembled WGS sequence"/>
</dbReference>
<dbReference type="VEuPathDB" id="TriTrypDB:TcCLB.506959.110"/>
<dbReference type="VEuPathDB" id="TriTrypDB:TCSYLVIO_005071"/>
<sequence length="652" mass="70018">MQGSSLSRRVRVGGVEPEDAVLRAELFRTFASYGVIEEACFEEDRAFHSGAAIIQFQRISASEKLQNDVEETGRRWFLSFLPPIVHVGAELLVTSPKAIDTSYLRSLVGEGVKIEEKLLSFPGAKRIGSTTADEGAVDYGSKNAGARDVFIKALSSVRAHAIGRFAVLMQFATVHDANEFLTTHQMPFLTSNEMYVVHVGPDAALQHALKHILLTRRSTKDVARGSVLRGFVLPQHQSGNIGGSGGGGGGGGGNRMIKCEVDAGLIRKGRPVFLQTQTNFVKVSPWDIVEVRLTSADGEASENLEAELRGVVNAAADTAEAQKPTVLFQRLRQAGVSSSSSSSISTAASSKKALAGKLYQALHARKTEPDNAGEQLHSFPQGLHAFSVVSVCIQRVGDDGLYARTILPPHATSNTPSREWPVFVPSIFVPCEGGMGWKDFAVPGERMTVTLLYATAVGGSEAALRLVASKREADMRRASAFFVSAATPGAKDGAGGGFNDTKTLSVGTSFSGIRAVWLPRTPSTENPVYILLPSSSSPSVLFTITVLMHATESPTDHQTPETMTMDAGLHPFVIASIVNSDRLGHYAVAVEEAVYRQMEAERRAAEIQKESEQDAMLQRIMTEVFSNGASVPAGDGDNSAQGRKRPRYSQEE</sequence>
<feature type="coiled-coil region" evidence="1">
    <location>
        <begin position="588"/>
        <end position="615"/>
    </location>
</feature>
<dbReference type="OrthoDB" id="271968at2759"/>
<organism evidence="3 4">
    <name type="scientific">Trypanosoma cruzi</name>
    <dbReference type="NCBI Taxonomy" id="5693"/>
    <lineage>
        <taxon>Eukaryota</taxon>
        <taxon>Discoba</taxon>
        <taxon>Euglenozoa</taxon>
        <taxon>Kinetoplastea</taxon>
        <taxon>Metakinetoplastina</taxon>
        <taxon>Trypanosomatida</taxon>
        <taxon>Trypanosomatidae</taxon>
        <taxon>Trypanosoma</taxon>
        <taxon>Schizotrypanum</taxon>
    </lineage>
</organism>
<keyword evidence="1" id="KW-0175">Coiled coil</keyword>
<dbReference type="VEuPathDB" id="TriTrypDB:C3747_62g141"/>
<gene>
    <name evidence="3" type="ORF">C3747_62g141</name>
</gene>
<reference evidence="3 4" key="1">
    <citation type="journal article" date="2018" name="Microb. Genom.">
        <title>Expanding an expanded genome: long-read sequencing of Trypanosoma cruzi.</title>
        <authorList>
            <person name="Berna L."/>
            <person name="Rodriguez M."/>
            <person name="Chiribao M.L."/>
            <person name="Parodi-Talice A."/>
            <person name="Pita S."/>
            <person name="Rijo G."/>
            <person name="Alvarez-Valin F."/>
            <person name="Robello C."/>
        </authorList>
    </citation>
    <scope>NUCLEOTIDE SEQUENCE [LARGE SCALE GENOMIC DNA]</scope>
    <source>
        <strain evidence="3 4">TCC</strain>
    </source>
</reference>
<dbReference type="VEuPathDB" id="TriTrypDB:TcCLB.503453.50"/>